<dbReference type="GO" id="GO:0043590">
    <property type="term" value="C:bacterial nucleoid"/>
    <property type="evidence" value="ECO:0007669"/>
    <property type="project" value="TreeGrafter"/>
</dbReference>
<evidence type="ECO:0000256" key="2">
    <source>
        <dbReference type="ARBA" id="ARBA00021310"/>
    </source>
</evidence>
<evidence type="ECO:0000256" key="4">
    <source>
        <dbReference type="ARBA" id="ARBA00023172"/>
    </source>
</evidence>
<evidence type="ECO:0000259" key="8">
    <source>
        <dbReference type="Pfam" id="PF11967"/>
    </source>
</evidence>
<dbReference type="HAMAP" id="MF_00201">
    <property type="entry name" value="RecO"/>
    <property type="match status" value="1"/>
</dbReference>
<dbReference type="InterPro" id="IPR042242">
    <property type="entry name" value="RecO_C"/>
</dbReference>
<dbReference type="Pfam" id="PF02565">
    <property type="entry name" value="RecO_C"/>
    <property type="match status" value="1"/>
</dbReference>
<evidence type="ECO:0000256" key="1">
    <source>
        <dbReference type="ARBA" id="ARBA00007452"/>
    </source>
</evidence>
<evidence type="ECO:0000256" key="5">
    <source>
        <dbReference type="ARBA" id="ARBA00023204"/>
    </source>
</evidence>
<evidence type="ECO:0000256" key="6">
    <source>
        <dbReference type="ARBA" id="ARBA00033409"/>
    </source>
</evidence>
<dbReference type="Gene3D" id="1.20.1440.120">
    <property type="entry name" value="Recombination protein O, C-terminal domain"/>
    <property type="match status" value="1"/>
</dbReference>
<dbReference type="PANTHER" id="PTHR33991">
    <property type="entry name" value="DNA REPAIR PROTEIN RECO"/>
    <property type="match status" value="1"/>
</dbReference>
<dbReference type="GO" id="GO:0006302">
    <property type="term" value="P:double-strand break repair"/>
    <property type="evidence" value="ECO:0007669"/>
    <property type="project" value="TreeGrafter"/>
</dbReference>
<dbReference type="GO" id="GO:0006310">
    <property type="term" value="P:DNA recombination"/>
    <property type="evidence" value="ECO:0007669"/>
    <property type="project" value="UniProtKB-UniRule"/>
</dbReference>
<dbReference type="NCBIfam" id="TIGR00613">
    <property type="entry name" value="reco"/>
    <property type="match status" value="1"/>
</dbReference>
<gene>
    <name evidence="7" type="primary">recO</name>
    <name evidence="9" type="ORF">JCM31826_13180</name>
</gene>
<evidence type="ECO:0000256" key="7">
    <source>
        <dbReference type="HAMAP-Rule" id="MF_00201"/>
    </source>
</evidence>
<evidence type="ECO:0000256" key="3">
    <source>
        <dbReference type="ARBA" id="ARBA00022763"/>
    </source>
</evidence>
<keyword evidence="3 7" id="KW-0227">DNA damage</keyword>
<dbReference type="Gene3D" id="2.40.50.140">
    <property type="entry name" value="Nucleic acid-binding proteins"/>
    <property type="match status" value="1"/>
</dbReference>
<keyword evidence="4 7" id="KW-0233">DNA recombination</keyword>
<organism evidence="9 10">
    <name type="scientific">Thermaurantimonas aggregans</name>
    <dbReference type="NCBI Taxonomy" id="2173829"/>
    <lineage>
        <taxon>Bacteria</taxon>
        <taxon>Pseudomonadati</taxon>
        <taxon>Bacteroidota</taxon>
        <taxon>Flavobacteriia</taxon>
        <taxon>Flavobacteriales</taxon>
        <taxon>Schleiferiaceae</taxon>
        <taxon>Thermaurantimonas</taxon>
    </lineage>
</organism>
<proteinExistence type="inferred from homology"/>
<evidence type="ECO:0000313" key="10">
    <source>
        <dbReference type="Proteomes" id="UP000286715"/>
    </source>
</evidence>
<dbReference type="RefSeq" id="WP_124397903.1">
    <property type="nucleotide sequence ID" value="NZ_BHZE01000011.1"/>
</dbReference>
<dbReference type="InterPro" id="IPR037278">
    <property type="entry name" value="ARFGAP/RecO"/>
</dbReference>
<dbReference type="InterPro" id="IPR012340">
    <property type="entry name" value="NA-bd_OB-fold"/>
</dbReference>
<feature type="domain" description="DNA replication/recombination mediator RecO N-terminal" evidence="8">
    <location>
        <begin position="1"/>
        <end position="77"/>
    </location>
</feature>
<keyword evidence="10" id="KW-1185">Reference proteome</keyword>
<dbReference type="AlphaFoldDB" id="A0A401XLD5"/>
<keyword evidence="5 7" id="KW-0234">DNA repair</keyword>
<dbReference type="InterPro" id="IPR003717">
    <property type="entry name" value="RecO"/>
</dbReference>
<dbReference type="Proteomes" id="UP000286715">
    <property type="component" value="Unassembled WGS sequence"/>
</dbReference>
<comment type="caution">
    <text evidence="9">The sequence shown here is derived from an EMBL/GenBank/DDBJ whole genome shotgun (WGS) entry which is preliminary data.</text>
</comment>
<sequence length="238" mass="26931">MYTKVRAILLSSVAASGGAVIITSLTDVYGKISLITKGIHSKKALVKPAYLMPLNILDLQIDFRQNKDLHYIREAKPFLIPSSLEAQPVKRAISFFVAEVLQRSLHEHQPLPAVFEFVLRWIEAFDESEHSTGLIVHWLLAHLIKVLGIEPNLLPGNHWLDLVEGKSVAEEPYHPHKVKPELATQLYLLFNKTNMYNPDSVGKTTKAELLDVLLLYLRLHIPEFGTPKTLSVLKELFE</sequence>
<comment type="similarity">
    <text evidence="1 7">Belongs to the RecO family.</text>
</comment>
<protein>
    <recommendedName>
        <fullName evidence="2 7">DNA repair protein RecO</fullName>
    </recommendedName>
    <alternativeName>
        <fullName evidence="6 7">Recombination protein O</fullName>
    </alternativeName>
</protein>
<dbReference type="Pfam" id="PF11967">
    <property type="entry name" value="RecO_N"/>
    <property type="match status" value="1"/>
</dbReference>
<dbReference type="OrthoDB" id="9789152at2"/>
<dbReference type="SUPFAM" id="SSF57863">
    <property type="entry name" value="ArfGap/RecO-like zinc finger"/>
    <property type="match status" value="1"/>
</dbReference>
<evidence type="ECO:0000313" key="9">
    <source>
        <dbReference type="EMBL" id="GCD77836.1"/>
    </source>
</evidence>
<dbReference type="InterPro" id="IPR022572">
    <property type="entry name" value="DNA_rep/recomb_RecO_N"/>
</dbReference>
<comment type="function">
    <text evidence="7">Involved in DNA repair and RecF pathway recombination.</text>
</comment>
<dbReference type="EMBL" id="BHZE01000011">
    <property type="protein sequence ID" value="GCD77836.1"/>
    <property type="molecule type" value="Genomic_DNA"/>
</dbReference>
<dbReference type="PANTHER" id="PTHR33991:SF1">
    <property type="entry name" value="DNA REPAIR PROTEIN RECO"/>
    <property type="match status" value="1"/>
</dbReference>
<name>A0A401XLD5_9FLAO</name>
<reference evidence="9 10" key="1">
    <citation type="submission" date="2018-11" db="EMBL/GenBank/DDBJ databases">
        <title>Schleiferia aggregans sp. nov., a moderately thermophilic heterotrophic bacterium isolated from microbial mats at a terrestrial hot spring.</title>
        <authorList>
            <person name="Iino T."/>
            <person name="Ohkuma M."/>
            <person name="Haruta S."/>
        </authorList>
    </citation>
    <scope>NUCLEOTIDE SEQUENCE [LARGE SCALE GENOMIC DNA]</scope>
    <source>
        <strain evidence="9 10">LA</strain>
    </source>
</reference>
<accession>A0A401XLD5</accession>